<dbReference type="InterPro" id="IPR025500">
    <property type="entry name" value="DUF4390"/>
</dbReference>
<name>A0A2S6GXK8_9GAMM</name>
<dbReference type="Pfam" id="PF14334">
    <property type="entry name" value="DUF4390"/>
    <property type="match status" value="1"/>
</dbReference>
<dbReference type="Proteomes" id="UP000238071">
    <property type="component" value="Unassembled WGS sequence"/>
</dbReference>
<keyword evidence="3" id="KW-1185">Reference proteome</keyword>
<sequence>MRASANNKSLLLYCFLVWLPPALGHADTPVPSTSEVPVLSRVEGFGVVVKNAEIALQGDSYVLAADIDYQLSPRAKEALQNGVPLYWDIHVKTQQHRDFFWDKTLSKSAIRYRIQYHALLNMYRVRNEGGGEIYNFSTLSAALDLMSTIRDFRVMDKAFYESGKRYAVGIKVTLDRDALPLPLRPVAYANPQWYLSSDWTLWPLTK</sequence>
<organism evidence="2 3">
    <name type="scientific">Methylobacter tundripaludum</name>
    <dbReference type="NCBI Taxonomy" id="173365"/>
    <lineage>
        <taxon>Bacteria</taxon>
        <taxon>Pseudomonadati</taxon>
        <taxon>Pseudomonadota</taxon>
        <taxon>Gammaproteobacteria</taxon>
        <taxon>Methylococcales</taxon>
        <taxon>Methylococcaceae</taxon>
        <taxon>Methylobacter</taxon>
    </lineage>
</organism>
<proteinExistence type="predicted"/>
<feature type="chain" id="PRO_5015478923" evidence="1">
    <location>
        <begin position="27"/>
        <end position="206"/>
    </location>
</feature>
<gene>
    <name evidence="2" type="ORF">B0F88_10941</name>
</gene>
<feature type="signal peptide" evidence="1">
    <location>
        <begin position="1"/>
        <end position="26"/>
    </location>
</feature>
<comment type="caution">
    <text evidence="2">The sequence shown here is derived from an EMBL/GenBank/DDBJ whole genome shotgun (WGS) entry which is preliminary data.</text>
</comment>
<dbReference type="OrthoDB" id="6198507at2"/>
<dbReference type="AlphaFoldDB" id="A0A2S6GXK8"/>
<reference evidence="2 3" key="1">
    <citation type="submission" date="2018-02" db="EMBL/GenBank/DDBJ databases">
        <title>Subsurface microbial communities from deep shales in Ohio and West Virginia, USA.</title>
        <authorList>
            <person name="Wrighton K."/>
        </authorList>
    </citation>
    <scope>NUCLEOTIDE SEQUENCE [LARGE SCALE GENOMIC DNA]</scope>
    <source>
        <strain evidence="2 3">OWC-G53F</strain>
    </source>
</reference>
<protein>
    <submittedName>
        <fullName evidence="2">Uncharacterized protein DUF4390</fullName>
    </submittedName>
</protein>
<accession>A0A2S6GXK8</accession>
<keyword evidence="1" id="KW-0732">Signal</keyword>
<dbReference type="EMBL" id="PTIY01000009">
    <property type="protein sequence ID" value="PPK69943.1"/>
    <property type="molecule type" value="Genomic_DNA"/>
</dbReference>
<evidence type="ECO:0000256" key="1">
    <source>
        <dbReference type="SAM" id="SignalP"/>
    </source>
</evidence>
<evidence type="ECO:0000313" key="2">
    <source>
        <dbReference type="EMBL" id="PPK69943.1"/>
    </source>
</evidence>
<evidence type="ECO:0000313" key="3">
    <source>
        <dbReference type="Proteomes" id="UP000238071"/>
    </source>
</evidence>
<dbReference type="RefSeq" id="WP_104424123.1">
    <property type="nucleotide sequence ID" value="NZ_PTIY01000009.1"/>
</dbReference>